<evidence type="ECO:0008006" key="3">
    <source>
        <dbReference type="Google" id="ProtNLM"/>
    </source>
</evidence>
<protein>
    <recommendedName>
        <fullName evidence="3">Desulfoferrodoxin N-terminal domain-containing protein</fullName>
    </recommendedName>
</protein>
<proteinExistence type="predicted"/>
<reference evidence="1 2" key="1">
    <citation type="submission" date="2019-02" db="EMBL/GenBank/DDBJ databases">
        <title>Deep-cultivation of Planctomycetes and their phenomic and genomic characterization uncovers novel biology.</title>
        <authorList>
            <person name="Wiegand S."/>
            <person name="Jogler M."/>
            <person name="Boedeker C."/>
            <person name="Pinto D."/>
            <person name="Vollmers J."/>
            <person name="Rivas-Marin E."/>
            <person name="Kohn T."/>
            <person name="Peeters S.H."/>
            <person name="Heuer A."/>
            <person name="Rast P."/>
            <person name="Oberbeckmann S."/>
            <person name="Bunk B."/>
            <person name="Jeske O."/>
            <person name="Meyerdierks A."/>
            <person name="Storesund J.E."/>
            <person name="Kallscheuer N."/>
            <person name="Luecker S."/>
            <person name="Lage O.M."/>
            <person name="Pohl T."/>
            <person name="Merkel B.J."/>
            <person name="Hornburger P."/>
            <person name="Mueller R.-W."/>
            <person name="Bruemmer F."/>
            <person name="Labrenz M."/>
            <person name="Spormann A.M."/>
            <person name="Op Den Camp H."/>
            <person name="Overmann J."/>
            <person name="Amann R."/>
            <person name="Jetten M.S.M."/>
            <person name="Mascher T."/>
            <person name="Medema M.H."/>
            <person name="Devos D.P."/>
            <person name="Kaster A.-K."/>
            <person name="Ovreas L."/>
            <person name="Rohde M."/>
            <person name="Galperin M.Y."/>
            <person name="Jogler C."/>
        </authorList>
    </citation>
    <scope>NUCLEOTIDE SEQUENCE [LARGE SCALE GENOMIC DNA]</scope>
    <source>
        <strain evidence="1 2">Pla108</strain>
    </source>
</reference>
<sequence length="50" mass="5242">MSKPYQGDTFKCESCGMEIEVKAPCNCDSGDPIFACCGTSMKKQTAAASA</sequence>
<dbReference type="InterPro" id="IPR038094">
    <property type="entry name" value="Desulfoferrodoxin_N_sf"/>
</dbReference>
<gene>
    <name evidence="1" type="ORF">Pla108_02320</name>
</gene>
<dbReference type="Gene3D" id="2.20.28.100">
    <property type="entry name" value="Desulphoferrodoxin, N-terminal domain"/>
    <property type="match status" value="1"/>
</dbReference>
<dbReference type="EMBL" id="SJPR01000001">
    <property type="protein sequence ID" value="TWT99297.1"/>
    <property type="molecule type" value="Genomic_DNA"/>
</dbReference>
<evidence type="ECO:0000313" key="2">
    <source>
        <dbReference type="Proteomes" id="UP000317421"/>
    </source>
</evidence>
<name>A0A5C6AIJ8_9BACT</name>
<dbReference type="AlphaFoldDB" id="A0A5C6AIJ8"/>
<organism evidence="1 2">
    <name type="scientific">Botrimarina colliarenosi</name>
    <dbReference type="NCBI Taxonomy" id="2528001"/>
    <lineage>
        <taxon>Bacteria</taxon>
        <taxon>Pseudomonadati</taxon>
        <taxon>Planctomycetota</taxon>
        <taxon>Planctomycetia</taxon>
        <taxon>Pirellulales</taxon>
        <taxon>Lacipirellulaceae</taxon>
        <taxon>Botrimarina</taxon>
    </lineage>
</organism>
<evidence type="ECO:0000313" key="1">
    <source>
        <dbReference type="EMBL" id="TWT99297.1"/>
    </source>
</evidence>
<dbReference type="Proteomes" id="UP000317421">
    <property type="component" value="Unassembled WGS sequence"/>
</dbReference>
<comment type="caution">
    <text evidence="1">The sequence shown here is derived from an EMBL/GenBank/DDBJ whole genome shotgun (WGS) entry which is preliminary data.</text>
</comment>
<accession>A0A5C6AIJ8</accession>
<dbReference type="RefSeq" id="WP_197526127.1">
    <property type="nucleotide sequence ID" value="NZ_SJPR01000001.1"/>
</dbReference>
<keyword evidence="2" id="KW-1185">Reference proteome</keyword>